<dbReference type="InterPro" id="IPR038726">
    <property type="entry name" value="PDDEXK_AddAB-type"/>
</dbReference>
<reference evidence="2 3" key="1">
    <citation type="journal article" date="2018" name="Parasitology">
        <title>The reduced genome of Candidatus Kinetoplastibacterium sorsogonicusi, the endosymbiont of Kentomonas sorsogonicus (Trypanosomatidae): loss of the haem-synthesis pathway.</title>
        <authorList>
            <person name="Silva F.M."/>
            <person name="Kostygov A.Y."/>
            <person name="Spodareva V.V."/>
            <person name="Butenko A."/>
            <person name="Tossou R."/>
            <person name="Lukes J."/>
            <person name="Yurchenko V."/>
            <person name="Alves J.M.P."/>
        </authorList>
    </citation>
    <scope>NUCLEOTIDE SEQUENCE [LARGE SCALE GENOMIC DNA]</scope>
    <source>
        <strain evidence="2 3">MF-08</strain>
    </source>
</reference>
<dbReference type="Gene3D" id="3.90.320.10">
    <property type="match status" value="1"/>
</dbReference>
<dbReference type="InterPro" id="IPR011604">
    <property type="entry name" value="PDDEXK-like_dom_sf"/>
</dbReference>
<dbReference type="KEGG" id="kso:CKSOR_00137"/>
<dbReference type="OrthoDB" id="9761147at2"/>
<feature type="domain" description="PD-(D/E)XK endonuclease-like" evidence="1">
    <location>
        <begin position="586"/>
        <end position="763"/>
    </location>
</feature>
<evidence type="ECO:0000313" key="2">
    <source>
        <dbReference type="EMBL" id="AWD32272.1"/>
    </source>
</evidence>
<dbReference type="Pfam" id="PF12705">
    <property type="entry name" value="PDDEXK_1"/>
    <property type="match status" value="1"/>
</dbReference>
<gene>
    <name evidence="2" type="ORF">CKSOR_00137</name>
</gene>
<evidence type="ECO:0000313" key="3">
    <source>
        <dbReference type="Proteomes" id="UP000266796"/>
    </source>
</evidence>
<accession>A0A3S7J9C5</accession>
<dbReference type="InterPro" id="IPR019925">
    <property type="entry name" value="DNA_repair_protein_predicted"/>
</dbReference>
<sequence length="856" mass="102137">MKKINNYQYLELYEIFKFESKETLILVSNNFIKNKTYEEFIFYSKKIDKPIKLYKILTLKDWIYDLYYEYNIKISSKNVNSKKILNDVEENLIWQEILLSKQKSKYFKLLETFAKESYDIINEWNLNIEYLENNQKYNIFLEKLKKYRKYLKNNELEDFDILFQKILIALSKFEILLPFNIILIGFFQFSPRLNCFLNSLSINNTNIYIVTHSKNLKYYRKYIAIDFEDEWSTAIKWVSNNLLENSKKKFAIVSSNIDKNINLINRLLNSYSINNVYISLSKSLFFFDFVKAAIFWLKAIHRSVYYNQHKPSLYGKALLSGCYFNNKKDFYNYSLLDIEFRTLTNDNLSKKELLVYIDKYGSLKKNLVSAFKIWKAVKNHTKLDNWIKTIIEVLKAIGFPGEQSNEYFIQIQINQLLNNLFILSNIKGIINGDELIDILENVSKKIYTKNDNYIRKTNFYILDPSECIDISWDGVWYINLPIESKNPFLPDNFYNKLLSENILYEKIKNSTEILIISFCKTNEIIKNKTLTFIDNIKFLENNFSNFKNKSQDINIEYFKDDKGPEIDNNTTFSGGIDILELQARNPQWAFVKYRLKANKIKNYNNNNYAYIRGKIIHKSLELFWSIVKNQFSLKKIIENNKLHNILKAIIKKSIKLEFFNYNKKLIELEKYRSFNLLYKWLLFETNRPNFAISSLEKKFTFFKGRLQINIIVDRVDEIDDNKFIIIDYKTGKIFNYKLEDWFSKKLRNLQLPIYSALLNNLNFNGSINGFVIAHIYPFNFKYYGLSKLNLFIDGIHILPNDIIKNNISWEEINKIWNKSLQILTDDFINGYANNNFSNIEDIKFCDILPFLRSNLV</sequence>
<dbReference type="EMBL" id="CP025628">
    <property type="protein sequence ID" value="AWD32272.1"/>
    <property type="molecule type" value="Genomic_DNA"/>
</dbReference>
<dbReference type="RefSeq" id="WP_108673694.1">
    <property type="nucleotide sequence ID" value="NZ_CP025628.1"/>
</dbReference>
<dbReference type="AlphaFoldDB" id="A0A3S7J9C5"/>
<name>A0A3S7J9C5_9PROT</name>
<proteinExistence type="predicted"/>
<dbReference type="Proteomes" id="UP000266796">
    <property type="component" value="Chromosome"/>
</dbReference>
<keyword evidence="3" id="KW-1185">Reference proteome</keyword>
<organism evidence="2 3">
    <name type="scientific">Candidatus Kinetoplastidibacterium kentomonadis</name>
    <dbReference type="NCBI Taxonomy" id="1576550"/>
    <lineage>
        <taxon>Bacteria</taxon>
        <taxon>Pseudomonadati</taxon>
        <taxon>Pseudomonadota</taxon>
        <taxon>Betaproteobacteria</taxon>
        <taxon>Candidatus Kinetoplastidibacterium</taxon>
    </lineage>
</organism>
<protein>
    <recommendedName>
        <fullName evidence="1">PD-(D/E)XK endonuclease-like domain-containing protein</fullName>
    </recommendedName>
</protein>
<dbReference type="NCBIfam" id="TIGR03623">
    <property type="entry name" value="probable DNA repair protein"/>
    <property type="match status" value="1"/>
</dbReference>
<evidence type="ECO:0000259" key="1">
    <source>
        <dbReference type="Pfam" id="PF12705"/>
    </source>
</evidence>